<gene>
    <name evidence="3" type="ORF">DME_LOCUS3107</name>
</gene>
<dbReference type="PROSITE" id="PS01187">
    <property type="entry name" value="EGF_CA"/>
    <property type="match status" value="1"/>
</dbReference>
<evidence type="ECO:0000256" key="1">
    <source>
        <dbReference type="ARBA" id="ARBA00023157"/>
    </source>
</evidence>
<sequence length="299" mass="34816">MDSIEMSHYLHKLGQLAFYARIYRMWIKHPISSASGFISEFPDVKVPEEILEACHKDFKLSKDSNFRKEEVIRLVNTRMFDYDISAFQLFCWMTTNMVKIMERLPFCNIQPMSSFEHANWPASIIEQKTAIRFSKNYYVTLFGFDLNSYKCAHESFCADICKKSRLSCPKQGKCDFPFFYNNDFSGMLENKWNISCPCDEGFIYRFDVNQCVDLNECLYTNCKVNEQCINTLGSYKCVCNLGCQRIHDKCMPIKVEPTNWNGPGKISGVEQPYSYHVMPIIKLYSSLFIVILSSSTIFI</sequence>
<dbReference type="OrthoDB" id="5985519at2759"/>
<organism evidence="4 6">
    <name type="scientific">Dracunculus medinensis</name>
    <name type="common">Guinea worm</name>
    <dbReference type="NCBI Taxonomy" id="318479"/>
    <lineage>
        <taxon>Eukaryota</taxon>
        <taxon>Metazoa</taxon>
        <taxon>Ecdysozoa</taxon>
        <taxon>Nematoda</taxon>
        <taxon>Chromadorea</taxon>
        <taxon>Rhabditida</taxon>
        <taxon>Spirurina</taxon>
        <taxon>Dracunculoidea</taxon>
        <taxon>Dracunculidae</taxon>
        <taxon>Dracunculus</taxon>
    </lineage>
</organism>
<evidence type="ECO:0000313" key="4">
    <source>
        <dbReference type="Proteomes" id="UP000038040"/>
    </source>
</evidence>
<keyword evidence="1" id="KW-1015">Disulfide bond</keyword>
<dbReference type="InterPro" id="IPR000152">
    <property type="entry name" value="EGF-type_Asp/Asn_hydroxyl_site"/>
</dbReference>
<dbReference type="PROSITE" id="PS00010">
    <property type="entry name" value="ASX_HYDROXYL"/>
    <property type="match status" value="1"/>
</dbReference>
<dbReference type="Gene3D" id="2.10.25.10">
    <property type="entry name" value="Laminin"/>
    <property type="match status" value="1"/>
</dbReference>
<protein>
    <submittedName>
        <fullName evidence="6">EGF_CA domain-containing protein</fullName>
    </submittedName>
</protein>
<dbReference type="SMART" id="SM00179">
    <property type="entry name" value="EGF_CA"/>
    <property type="match status" value="1"/>
</dbReference>
<accession>A0A0N4UNB9</accession>
<dbReference type="GO" id="GO:0005509">
    <property type="term" value="F:calcium ion binding"/>
    <property type="evidence" value="ECO:0007669"/>
    <property type="project" value="InterPro"/>
</dbReference>
<dbReference type="SUPFAM" id="SSF57196">
    <property type="entry name" value="EGF/Laminin"/>
    <property type="match status" value="1"/>
</dbReference>
<evidence type="ECO:0000259" key="2">
    <source>
        <dbReference type="SMART" id="SM00179"/>
    </source>
</evidence>
<feature type="domain" description="EGF-like calcium-binding" evidence="2">
    <location>
        <begin position="213"/>
        <end position="251"/>
    </location>
</feature>
<dbReference type="STRING" id="318479.A0A0N4UNB9"/>
<evidence type="ECO:0000313" key="5">
    <source>
        <dbReference type="Proteomes" id="UP000274756"/>
    </source>
</evidence>
<name>A0A0N4UNB9_DRAME</name>
<reference evidence="6" key="1">
    <citation type="submission" date="2017-02" db="UniProtKB">
        <authorList>
            <consortium name="WormBaseParasite"/>
        </authorList>
    </citation>
    <scope>IDENTIFICATION</scope>
</reference>
<dbReference type="EMBL" id="UYYG01000105">
    <property type="protein sequence ID" value="VDN53134.1"/>
    <property type="molecule type" value="Genomic_DNA"/>
</dbReference>
<evidence type="ECO:0000313" key="3">
    <source>
        <dbReference type="EMBL" id="VDN53134.1"/>
    </source>
</evidence>
<dbReference type="InterPro" id="IPR018097">
    <property type="entry name" value="EGF_Ca-bd_CS"/>
</dbReference>
<dbReference type="AlphaFoldDB" id="A0A0N4UNB9"/>
<dbReference type="WBParaSite" id="DME_0000939601-mRNA-1">
    <property type="protein sequence ID" value="DME_0000939601-mRNA-1"/>
    <property type="gene ID" value="DME_0000939601"/>
</dbReference>
<keyword evidence="5" id="KW-1185">Reference proteome</keyword>
<dbReference type="Proteomes" id="UP000038040">
    <property type="component" value="Unplaced"/>
</dbReference>
<dbReference type="InterPro" id="IPR001881">
    <property type="entry name" value="EGF-like_Ca-bd_dom"/>
</dbReference>
<proteinExistence type="predicted"/>
<reference evidence="3 5" key="2">
    <citation type="submission" date="2018-11" db="EMBL/GenBank/DDBJ databases">
        <authorList>
            <consortium name="Pathogen Informatics"/>
        </authorList>
    </citation>
    <scope>NUCLEOTIDE SEQUENCE [LARGE SCALE GENOMIC DNA]</scope>
</reference>
<dbReference type="Proteomes" id="UP000274756">
    <property type="component" value="Unassembled WGS sequence"/>
</dbReference>
<dbReference type="CDD" id="cd00054">
    <property type="entry name" value="EGF_CA"/>
    <property type="match status" value="1"/>
</dbReference>
<evidence type="ECO:0000313" key="6">
    <source>
        <dbReference type="WBParaSite" id="DME_0000939601-mRNA-1"/>
    </source>
</evidence>